<dbReference type="EMBL" id="JAJUWU010000007">
    <property type="protein sequence ID" value="MCE7028098.1"/>
    <property type="molecule type" value="Genomic_DNA"/>
</dbReference>
<organism evidence="2 3">
    <name type="scientific">Jiella avicenniae</name>
    <dbReference type="NCBI Taxonomy" id="2907202"/>
    <lineage>
        <taxon>Bacteria</taxon>
        <taxon>Pseudomonadati</taxon>
        <taxon>Pseudomonadota</taxon>
        <taxon>Alphaproteobacteria</taxon>
        <taxon>Hyphomicrobiales</taxon>
        <taxon>Aurantimonadaceae</taxon>
        <taxon>Jiella</taxon>
    </lineage>
</organism>
<feature type="region of interest" description="Disordered" evidence="1">
    <location>
        <begin position="221"/>
        <end position="263"/>
    </location>
</feature>
<gene>
    <name evidence="2" type="ORF">LZD57_08865</name>
</gene>
<evidence type="ECO:0000313" key="2">
    <source>
        <dbReference type="EMBL" id="MCE7028098.1"/>
    </source>
</evidence>
<sequence>MAFVETTALEIVNAAIAVGESLGPDPMLGEMSSLASMLRSVISRVGKVIPDVIAEVLRQDPALTVLREYPLPMTQAATELVTANRRNVVATLPHDLHVIGTWAADLVVIDETTRHASIHEVKRGGCVFSGTRCAETINRLRIVALTARRALLAAGYDVASVSVSVIDRYGKTGHEPTMTVGPDEIDAAFGVPSRRFLDHLDETVRAALLHRMGPAIRQLAATLSPDTGPTDVDEGDDRDGGASSGAAVDQDRKTTGRDACNAGLSLPPVDLSRFIGIAERRRQSGLRRMH</sequence>
<accession>A0A9X1P2E5</accession>
<dbReference type="Proteomes" id="UP001139035">
    <property type="component" value="Unassembled WGS sequence"/>
</dbReference>
<dbReference type="AlphaFoldDB" id="A0A9X1P2E5"/>
<evidence type="ECO:0000256" key="1">
    <source>
        <dbReference type="SAM" id="MobiDB-lite"/>
    </source>
</evidence>
<comment type="caution">
    <text evidence="2">The sequence shown here is derived from an EMBL/GenBank/DDBJ whole genome shotgun (WGS) entry which is preliminary data.</text>
</comment>
<dbReference type="RefSeq" id="WP_233719248.1">
    <property type="nucleotide sequence ID" value="NZ_JAJUWU010000007.1"/>
</dbReference>
<name>A0A9X1P2E5_9HYPH</name>
<protein>
    <submittedName>
        <fullName evidence="2">Uncharacterized protein</fullName>
    </submittedName>
</protein>
<reference evidence="2" key="1">
    <citation type="submission" date="2022-01" db="EMBL/GenBank/DDBJ databases">
        <title>Jiella avicenniae sp. nov., a novel endophytic bacterium isolated from bark of Avicennia marina.</title>
        <authorList>
            <person name="Tuo L."/>
        </authorList>
    </citation>
    <scope>NUCLEOTIDE SEQUENCE</scope>
    <source>
        <strain evidence="2">CBK1P-4</strain>
    </source>
</reference>
<keyword evidence="3" id="KW-1185">Reference proteome</keyword>
<evidence type="ECO:0000313" key="3">
    <source>
        <dbReference type="Proteomes" id="UP001139035"/>
    </source>
</evidence>
<proteinExistence type="predicted"/>